<feature type="transmembrane region" description="Helical" evidence="9">
    <location>
        <begin position="139"/>
        <end position="159"/>
    </location>
</feature>
<dbReference type="EMBL" id="SSOP01000169">
    <property type="protein sequence ID" value="KAB5590443.1"/>
    <property type="molecule type" value="Genomic_DNA"/>
</dbReference>
<evidence type="ECO:0000313" key="11">
    <source>
        <dbReference type="Proteomes" id="UP000383932"/>
    </source>
</evidence>
<feature type="compositionally biased region" description="Low complexity" evidence="8">
    <location>
        <begin position="37"/>
        <end position="51"/>
    </location>
</feature>
<dbReference type="GO" id="GO:0005886">
    <property type="term" value="C:plasma membrane"/>
    <property type="evidence" value="ECO:0007669"/>
    <property type="project" value="UniProtKB-SubCell"/>
</dbReference>
<evidence type="ECO:0000256" key="6">
    <source>
        <dbReference type="ARBA" id="ARBA00023065"/>
    </source>
</evidence>
<proteinExistence type="predicted"/>
<evidence type="ECO:0000256" key="8">
    <source>
        <dbReference type="SAM" id="MobiDB-lite"/>
    </source>
</evidence>
<accession>A0A5N5QFY4</accession>
<comment type="subcellular location">
    <subcellularLocation>
        <location evidence="1">Cell membrane</location>
        <topology evidence="1">Multi-pass membrane protein</topology>
    </subcellularLocation>
</comment>
<keyword evidence="6" id="KW-0406">Ion transport</keyword>
<evidence type="ECO:0000256" key="4">
    <source>
        <dbReference type="ARBA" id="ARBA00022692"/>
    </source>
</evidence>
<dbReference type="GO" id="GO:0005254">
    <property type="term" value="F:chloride channel activity"/>
    <property type="evidence" value="ECO:0007669"/>
    <property type="project" value="InterPro"/>
</dbReference>
<evidence type="ECO:0000313" key="10">
    <source>
        <dbReference type="EMBL" id="KAB5590443.1"/>
    </source>
</evidence>
<gene>
    <name evidence="10" type="ORF">CTheo_6106</name>
</gene>
<evidence type="ECO:0000256" key="1">
    <source>
        <dbReference type="ARBA" id="ARBA00004651"/>
    </source>
</evidence>
<dbReference type="OrthoDB" id="1368at2759"/>
<reference evidence="10" key="2">
    <citation type="submission" date="2019-04" db="EMBL/GenBank/DDBJ databases">
        <authorList>
            <person name="Ali S."/>
            <person name="Shao J."/>
            <person name="Asman A."/>
            <person name="Bailey B."/>
        </authorList>
    </citation>
    <scope>NUCLEOTIDE SEQUENCE</scope>
    <source>
        <strain evidence="10">CT2</strain>
    </source>
</reference>
<evidence type="ECO:0000256" key="5">
    <source>
        <dbReference type="ARBA" id="ARBA00022989"/>
    </source>
</evidence>
<keyword evidence="3" id="KW-1003">Cell membrane</keyword>
<comment type="caution">
    <text evidence="10">The sequence shown here is derived from an EMBL/GenBank/DDBJ whole genome shotgun (WGS) entry which is preliminary data.</text>
</comment>
<evidence type="ECO:0000256" key="3">
    <source>
        <dbReference type="ARBA" id="ARBA00022475"/>
    </source>
</evidence>
<feature type="transmembrane region" description="Helical" evidence="9">
    <location>
        <begin position="443"/>
        <end position="462"/>
    </location>
</feature>
<feature type="region of interest" description="Disordered" evidence="8">
    <location>
        <begin position="1"/>
        <end position="87"/>
    </location>
</feature>
<feature type="compositionally biased region" description="Polar residues" evidence="8">
    <location>
        <begin position="250"/>
        <end position="259"/>
    </location>
</feature>
<dbReference type="AlphaFoldDB" id="A0A5N5QFY4"/>
<evidence type="ECO:0000256" key="9">
    <source>
        <dbReference type="SAM" id="Phobius"/>
    </source>
</evidence>
<feature type="transmembrane region" description="Helical" evidence="9">
    <location>
        <begin position="468"/>
        <end position="489"/>
    </location>
</feature>
<keyword evidence="7 9" id="KW-0472">Membrane</keyword>
<keyword evidence="11" id="KW-1185">Reference proteome</keyword>
<evidence type="ECO:0000256" key="7">
    <source>
        <dbReference type="ARBA" id="ARBA00023136"/>
    </source>
</evidence>
<feature type="region of interest" description="Disordered" evidence="8">
    <location>
        <begin position="249"/>
        <end position="333"/>
    </location>
</feature>
<sequence length="577" mass="63811">MRVACLVSGDSGAHNICPDNPTEGNNTQQEGSLQELQPSKQPQPQVVVTPPSAIHQADPGAPAKTAPGQPNTDGSMPNPENHFVTGLPPVDPFSHPARFVPSLFNAILATALFRCWNLIILYTGWAACVVLITDKVHDMSIQPTLLTVFGTVLGFVISYRTSSSFERYNEGRRSVWFHIPDTPSTAKPEDADEARARNLIEKRTAINLVEAFSVAVKHYLRGEEGIYYEDLYHLVKFLPAYSLPAGMPNPQLQSRSSAEMTDRTVTEGDKHPKGSWRSSTSFQLPTSNRDVRAAVQLPTVQEKNASVSSPTNPRSRRSTSTRRTGSSFLRVTGPHGEVELAPASNPPRWGVFDVWPLTMIGNMLIRAGRKISGKKGAKDKAKKNIISHNIPLEITLYLSAYISALQQRKVVDVPTINTLLLGLNQLVDSLSGLERVLTTPIPFSYGVHLWTVCLLYVFFLPFQLWKSFGYITIPATSVAAFLFFGFLAAGEEIENPFGYDKNDLNLDHFCENIIHAEMLAITSVPVPDPTEWAFVKDNDCVFGTKGEIHSPEEWVKKGERAMRRALERAPHLNSSKP</sequence>
<protein>
    <submittedName>
        <fullName evidence="10">Bestrophin protein</fullName>
    </submittedName>
</protein>
<feature type="compositionally biased region" description="Basic and acidic residues" evidence="8">
    <location>
        <begin position="260"/>
        <end position="272"/>
    </location>
</feature>
<name>A0A5N5QFY4_9AGAM</name>
<evidence type="ECO:0000256" key="2">
    <source>
        <dbReference type="ARBA" id="ARBA00022448"/>
    </source>
</evidence>
<feature type="compositionally biased region" description="Polar residues" evidence="8">
    <location>
        <begin position="22"/>
        <end position="36"/>
    </location>
</feature>
<dbReference type="Pfam" id="PF25539">
    <property type="entry name" value="Bestrophin_2"/>
    <property type="match status" value="2"/>
</dbReference>
<keyword evidence="2" id="KW-0813">Transport</keyword>
<dbReference type="InterPro" id="IPR044669">
    <property type="entry name" value="YneE/VCCN1/2-like"/>
</dbReference>
<dbReference type="PANTHER" id="PTHR33281:SF19">
    <property type="entry name" value="VOLTAGE-DEPENDENT ANION CHANNEL-FORMING PROTEIN YNEE"/>
    <property type="match status" value="1"/>
</dbReference>
<dbReference type="PANTHER" id="PTHR33281">
    <property type="entry name" value="UPF0187 PROTEIN YNEE"/>
    <property type="match status" value="1"/>
</dbReference>
<reference evidence="10" key="1">
    <citation type="journal article" date="2019" name="Fungal Biol. Biotechnol.">
        <title>Draft genome sequence of fastidious pathogen Ceratobasidium theobromae, which causes vascular-streak dieback in Theobroma cacao.</title>
        <authorList>
            <person name="Ali S.S."/>
            <person name="Asman A."/>
            <person name="Shao J."/>
            <person name="Firmansyah A.P."/>
            <person name="Susilo A.W."/>
            <person name="Rosmana A."/>
            <person name="McMahon P."/>
            <person name="Junaid M."/>
            <person name="Guest D."/>
            <person name="Kheng T.Y."/>
            <person name="Meinhardt L.W."/>
            <person name="Bailey B.A."/>
        </authorList>
    </citation>
    <scope>NUCLEOTIDE SEQUENCE [LARGE SCALE GENOMIC DNA]</scope>
    <source>
        <strain evidence="10">CT2</strain>
    </source>
</reference>
<feature type="compositionally biased region" description="Polar residues" evidence="8">
    <location>
        <begin position="276"/>
        <end position="288"/>
    </location>
</feature>
<organism evidence="10 11">
    <name type="scientific">Ceratobasidium theobromae</name>
    <dbReference type="NCBI Taxonomy" id="1582974"/>
    <lineage>
        <taxon>Eukaryota</taxon>
        <taxon>Fungi</taxon>
        <taxon>Dikarya</taxon>
        <taxon>Basidiomycota</taxon>
        <taxon>Agaricomycotina</taxon>
        <taxon>Agaricomycetes</taxon>
        <taxon>Cantharellales</taxon>
        <taxon>Ceratobasidiaceae</taxon>
        <taxon>Ceratobasidium</taxon>
    </lineage>
</organism>
<feature type="transmembrane region" description="Helical" evidence="9">
    <location>
        <begin position="103"/>
        <end position="133"/>
    </location>
</feature>
<keyword evidence="4 9" id="KW-0812">Transmembrane</keyword>
<keyword evidence="5 9" id="KW-1133">Transmembrane helix</keyword>
<dbReference type="Proteomes" id="UP000383932">
    <property type="component" value="Unassembled WGS sequence"/>
</dbReference>